<dbReference type="AlphaFoldDB" id="A0A174B5F2"/>
<feature type="transmembrane region" description="Helical" evidence="8">
    <location>
        <begin position="38"/>
        <end position="60"/>
    </location>
</feature>
<evidence type="ECO:0000313" key="9">
    <source>
        <dbReference type="EMBL" id="CUN95429.1"/>
    </source>
</evidence>
<comment type="subcellular location">
    <subcellularLocation>
        <location evidence="1 8">Cell membrane</location>
        <topology evidence="1 8">Multi-pass membrane protein</topology>
    </subcellularLocation>
</comment>
<evidence type="ECO:0000256" key="3">
    <source>
        <dbReference type="ARBA" id="ARBA00022448"/>
    </source>
</evidence>
<comment type="similarity">
    <text evidence="2 8">Belongs to the 4-toluene sulfonate uptake permease (TSUP) (TC 2.A.102) family.</text>
</comment>
<feature type="transmembrane region" description="Helical" evidence="8">
    <location>
        <begin position="7"/>
        <end position="32"/>
    </location>
</feature>
<gene>
    <name evidence="9" type="ORF">ERS852471_00705</name>
</gene>
<feature type="transmembrane region" description="Helical" evidence="8">
    <location>
        <begin position="97"/>
        <end position="115"/>
    </location>
</feature>
<keyword evidence="3" id="KW-0813">Transport</keyword>
<dbReference type="InterPro" id="IPR002781">
    <property type="entry name" value="TM_pro_TauE-like"/>
</dbReference>
<feature type="transmembrane region" description="Helical" evidence="8">
    <location>
        <begin position="172"/>
        <end position="193"/>
    </location>
</feature>
<accession>A0A174B5F2</accession>
<proteinExistence type="inferred from homology"/>
<dbReference type="GO" id="GO:0005886">
    <property type="term" value="C:plasma membrane"/>
    <property type="evidence" value="ECO:0007669"/>
    <property type="project" value="UniProtKB-SubCell"/>
</dbReference>
<keyword evidence="7 8" id="KW-0472">Membrane</keyword>
<keyword evidence="5 8" id="KW-0812">Transmembrane</keyword>
<evidence type="ECO:0000256" key="2">
    <source>
        <dbReference type="ARBA" id="ARBA00009142"/>
    </source>
</evidence>
<feature type="transmembrane region" description="Helical" evidence="8">
    <location>
        <begin position="200"/>
        <end position="218"/>
    </location>
</feature>
<evidence type="ECO:0000256" key="1">
    <source>
        <dbReference type="ARBA" id="ARBA00004651"/>
    </source>
</evidence>
<organism evidence="9 10">
    <name type="scientific">Clostridium disporicum</name>
    <dbReference type="NCBI Taxonomy" id="84024"/>
    <lineage>
        <taxon>Bacteria</taxon>
        <taxon>Bacillati</taxon>
        <taxon>Bacillota</taxon>
        <taxon>Clostridia</taxon>
        <taxon>Eubacteriales</taxon>
        <taxon>Clostridiaceae</taxon>
        <taxon>Clostridium</taxon>
    </lineage>
</organism>
<dbReference type="PANTHER" id="PTHR30269">
    <property type="entry name" value="TRANSMEMBRANE PROTEIN YFCA"/>
    <property type="match status" value="1"/>
</dbReference>
<keyword evidence="4 8" id="KW-1003">Cell membrane</keyword>
<dbReference type="Proteomes" id="UP000095594">
    <property type="component" value="Unassembled WGS sequence"/>
</dbReference>
<evidence type="ECO:0000256" key="7">
    <source>
        <dbReference type="ARBA" id="ARBA00023136"/>
    </source>
</evidence>
<dbReference type="InterPro" id="IPR052017">
    <property type="entry name" value="TSUP"/>
</dbReference>
<dbReference type="OrthoDB" id="7843147at2"/>
<dbReference type="EMBL" id="CYZX01000004">
    <property type="protein sequence ID" value="CUN95429.1"/>
    <property type="molecule type" value="Genomic_DNA"/>
</dbReference>
<reference evidence="9 10" key="1">
    <citation type="submission" date="2015-09" db="EMBL/GenBank/DDBJ databases">
        <authorList>
            <consortium name="Pathogen Informatics"/>
        </authorList>
    </citation>
    <scope>NUCLEOTIDE SEQUENCE [LARGE SCALE GENOMIC DNA]</scope>
    <source>
        <strain evidence="9 10">2789STDY5834856</strain>
    </source>
</reference>
<feature type="transmembrane region" description="Helical" evidence="8">
    <location>
        <begin position="135"/>
        <end position="160"/>
    </location>
</feature>
<evidence type="ECO:0000256" key="8">
    <source>
        <dbReference type="RuleBase" id="RU363041"/>
    </source>
</evidence>
<feature type="transmembrane region" description="Helical" evidence="8">
    <location>
        <begin position="72"/>
        <end position="91"/>
    </location>
</feature>
<keyword evidence="6 8" id="KW-1133">Transmembrane helix</keyword>
<evidence type="ECO:0000256" key="4">
    <source>
        <dbReference type="ARBA" id="ARBA00022475"/>
    </source>
</evidence>
<protein>
    <recommendedName>
        <fullName evidence="8">Probable membrane transporter protein</fullName>
    </recommendedName>
</protein>
<evidence type="ECO:0000256" key="5">
    <source>
        <dbReference type="ARBA" id="ARBA00022692"/>
    </source>
</evidence>
<dbReference type="RefSeq" id="WP_055263983.1">
    <property type="nucleotide sequence ID" value="NZ_CABIXQ010000004.1"/>
</dbReference>
<dbReference type="PANTHER" id="PTHR30269:SF37">
    <property type="entry name" value="MEMBRANE TRANSPORTER PROTEIN"/>
    <property type="match status" value="1"/>
</dbReference>
<evidence type="ECO:0000256" key="6">
    <source>
        <dbReference type="ARBA" id="ARBA00022989"/>
    </source>
</evidence>
<sequence>MDLSQVISFAIIVMCAYFIEGLIGFGGTIMALPIASAIAGLKVTVPVMTIVVLIASVVIAIRDFKYINKKEFIKITSLMVLGLPIGMWLFSSLPERPLKIALGLFMIIVAIRGLYDGRKKVEENVEKIKSRYIGIIHNIVLFLGGIVHGAFTCGGPFVVVYATANIKDKSSFRATLCALWATLNAIMLSINIFRGEITSGIVTMSLITMIFVIVAIVVSNIVHKKIKGDSFTKFVYVALFISGILMMM</sequence>
<evidence type="ECO:0000313" key="10">
    <source>
        <dbReference type="Proteomes" id="UP000095594"/>
    </source>
</evidence>
<name>A0A174B5F2_9CLOT</name>
<dbReference type="Pfam" id="PF01925">
    <property type="entry name" value="TauE"/>
    <property type="match status" value="1"/>
</dbReference>